<dbReference type="EMBL" id="WTUX01000010">
    <property type="protein sequence ID" value="MZR12302.1"/>
    <property type="molecule type" value="Genomic_DNA"/>
</dbReference>
<proteinExistence type="predicted"/>
<evidence type="ECO:0000313" key="6">
    <source>
        <dbReference type="Proteomes" id="UP000467322"/>
    </source>
</evidence>
<dbReference type="Pfam" id="PF01494">
    <property type="entry name" value="FAD_binding_3"/>
    <property type="match status" value="2"/>
</dbReference>
<organism evidence="5 6">
    <name type="scientific">Maritimibacter harenae</name>
    <dbReference type="NCBI Taxonomy" id="2606218"/>
    <lineage>
        <taxon>Bacteria</taxon>
        <taxon>Pseudomonadati</taxon>
        <taxon>Pseudomonadota</taxon>
        <taxon>Alphaproteobacteria</taxon>
        <taxon>Rhodobacterales</taxon>
        <taxon>Roseobacteraceae</taxon>
        <taxon>Maritimibacter</taxon>
    </lineage>
</organism>
<keyword evidence="6" id="KW-1185">Reference proteome</keyword>
<dbReference type="InterPro" id="IPR050641">
    <property type="entry name" value="RIFMO-like"/>
</dbReference>
<feature type="domain" description="FAD-binding" evidence="4">
    <location>
        <begin position="5"/>
        <end position="185"/>
    </location>
</feature>
<dbReference type="AlphaFoldDB" id="A0A845LZL8"/>
<reference evidence="5 6" key="1">
    <citation type="submission" date="2019-12" db="EMBL/GenBank/DDBJ databases">
        <title>Maritimibacter sp. nov. sp. isolated from sea sand.</title>
        <authorList>
            <person name="Kim J."/>
            <person name="Jeong S.E."/>
            <person name="Jung H.S."/>
            <person name="Jeon C.O."/>
        </authorList>
    </citation>
    <scope>NUCLEOTIDE SEQUENCE [LARGE SCALE GENOMIC DNA]</scope>
    <source>
        <strain evidence="5 6">DP07</strain>
    </source>
</reference>
<keyword evidence="2" id="KW-0285">Flavoprotein</keyword>
<accession>A0A845LZL8</accession>
<dbReference type="InterPro" id="IPR036188">
    <property type="entry name" value="FAD/NAD-bd_sf"/>
</dbReference>
<dbReference type="Gene3D" id="3.50.50.60">
    <property type="entry name" value="FAD/NAD(P)-binding domain"/>
    <property type="match status" value="1"/>
</dbReference>
<dbReference type="GO" id="GO:0016709">
    <property type="term" value="F:oxidoreductase activity, acting on paired donors, with incorporation or reduction of molecular oxygen, NAD(P)H as one donor, and incorporation of one atom of oxygen"/>
    <property type="evidence" value="ECO:0007669"/>
    <property type="project" value="UniProtKB-ARBA"/>
</dbReference>
<dbReference type="PRINTS" id="PR00420">
    <property type="entry name" value="RNGMNOXGNASE"/>
</dbReference>
<keyword evidence="3" id="KW-0274">FAD</keyword>
<sequence length="356" mass="38308">MARGETLVVGAGPTGLTAAIGLARRGLPVRVIEKRDTASNLSRAVGILPPTVRALAALGAADEIVQESLVVERIQLSVRGRVLGHVDMSDAVAPDRRILALPQDRTEELLRKVVERLGGEIRFGAAFEWLEQDADGVTGRFGGTEERFDHVIGCDGVHSPTREALGIAYEGYDVPGDWSIADVDVGGDFDPHRVFIDPGDRRTGVTIAIPIGPTRTRIIAGRKDALEGLPFPIEVTHVRRTAPFTISIRQARDYVRGRVLLAGDAAHCHSPVGGRGMNLGMLDAVAAAEAIATGEIAEYGTARHREGAKTIRETERARRPVTSGHPLVPYALATIGFILKHSRAARRAFLRQATNF</sequence>
<dbReference type="GO" id="GO:0071949">
    <property type="term" value="F:FAD binding"/>
    <property type="evidence" value="ECO:0007669"/>
    <property type="project" value="InterPro"/>
</dbReference>
<dbReference type="Gene3D" id="3.30.70.2450">
    <property type="match status" value="1"/>
</dbReference>
<evidence type="ECO:0000256" key="1">
    <source>
        <dbReference type="ARBA" id="ARBA00001974"/>
    </source>
</evidence>
<feature type="domain" description="FAD-binding" evidence="4">
    <location>
        <begin position="237"/>
        <end position="293"/>
    </location>
</feature>
<dbReference type="RefSeq" id="WP_161350420.1">
    <property type="nucleotide sequence ID" value="NZ_WTUX01000010.1"/>
</dbReference>
<dbReference type="InterPro" id="IPR002938">
    <property type="entry name" value="FAD-bd"/>
</dbReference>
<dbReference type="PANTHER" id="PTHR43004">
    <property type="entry name" value="TRK SYSTEM POTASSIUM UPTAKE PROTEIN"/>
    <property type="match status" value="1"/>
</dbReference>
<dbReference type="PANTHER" id="PTHR43004:SF19">
    <property type="entry name" value="BINDING MONOOXYGENASE, PUTATIVE (JCVI)-RELATED"/>
    <property type="match status" value="1"/>
</dbReference>
<name>A0A845LZL8_9RHOB</name>
<evidence type="ECO:0000313" key="5">
    <source>
        <dbReference type="EMBL" id="MZR12302.1"/>
    </source>
</evidence>
<protein>
    <submittedName>
        <fullName evidence="5">FAD-dependent oxidoreductase</fullName>
    </submittedName>
</protein>
<evidence type="ECO:0000259" key="4">
    <source>
        <dbReference type="Pfam" id="PF01494"/>
    </source>
</evidence>
<dbReference type="SUPFAM" id="SSF51905">
    <property type="entry name" value="FAD/NAD(P)-binding domain"/>
    <property type="match status" value="1"/>
</dbReference>
<comment type="caution">
    <text evidence="5">The sequence shown here is derived from an EMBL/GenBank/DDBJ whole genome shotgun (WGS) entry which is preliminary data.</text>
</comment>
<comment type="cofactor">
    <cofactor evidence="1">
        <name>FAD</name>
        <dbReference type="ChEBI" id="CHEBI:57692"/>
    </cofactor>
</comment>
<evidence type="ECO:0000256" key="3">
    <source>
        <dbReference type="ARBA" id="ARBA00022827"/>
    </source>
</evidence>
<evidence type="ECO:0000256" key="2">
    <source>
        <dbReference type="ARBA" id="ARBA00022630"/>
    </source>
</evidence>
<dbReference type="Proteomes" id="UP000467322">
    <property type="component" value="Unassembled WGS sequence"/>
</dbReference>
<gene>
    <name evidence="5" type="ORF">GQE99_04660</name>
</gene>